<name>A0A6A1V161_9ROSI</name>
<dbReference type="Proteomes" id="UP000516437">
    <property type="component" value="Chromosome 7"/>
</dbReference>
<reference evidence="2 3" key="1">
    <citation type="journal article" date="2019" name="Plant Biotechnol. J.">
        <title>The red bayberry genome and genetic basis of sex determination.</title>
        <authorList>
            <person name="Jia H.M."/>
            <person name="Jia H.J."/>
            <person name="Cai Q.L."/>
            <person name="Wang Y."/>
            <person name="Zhao H.B."/>
            <person name="Yang W.F."/>
            <person name="Wang G.Y."/>
            <person name="Li Y.H."/>
            <person name="Zhan D.L."/>
            <person name="Shen Y.T."/>
            <person name="Niu Q.F."/>
            <person name="Chang L."/>
            <person name="Qiu J."/>
            <person name="Zhao L."/>
            <person name="Xie H.B."/>
            <person name="Fu W.Y."/>
            <person name="Jin J."/>
            <person name="Li X.W."/>
            <person name="Jiao Y."/>
            <person name="Zhou C.C."/>
            <person name="Tu T."/>
            <person name="Chai C.Y."/>
            <person name="Gao J.L."/>
            <person name="Fan L.J."/>
            <person name="van de Weg E."/>
            <person name="Wang J.Y."/>
            <person name="Gao Z.S."/>
        </authorList>
    </citation>
    <scope>NUCLEOTIDE SEQUENCE [LARGE SCALE GENOMIC DNA]</scope>
    <source>
        <tissue evidence="2">Leaves</tissue>
    </source>
</reference>
<evidence type="ECO:0000313" key="3">
    <source>
        <dbReference type="Proteomes" id="UP000516437"/>
    </source>
</evidence>
<accession>A0A6A1V161</accession>
<organism evidence="2 3">
    <name type="scientific">Morella rubra</name>
    <name type="common">Chinese bayberry</name>
    <dbReference type="NCBI Taxonomy" id="262757"/>
    <lineage>
        <taxon>Eukaryota</taxon>
        <taxon>Viridiplantae</taxon>
        <taxon>Streptophyta</taxon>
        <taxon>Embryophyta</taxon>
        <taxon>Tracheophyta</taxon>
        <taxon>Spermatophyta</taxon>
        <taxon>Magnoliopsida</taxon>
        <taxon>eudicotyledons</taxon>
        <taxon>Gunneridae</taxon>
        <taxon>Pentapetalae</taxon>
        <taxon>rosids</taxon>
        <taxon>fabids</taxon>
        <taxon>Fagales</taxon>
        <taxon>Myricaceae</taxon>
        <taxon>Morella</taxon>
    </lineage>
</organism>
<feature type="compositionally biased region" description="Acidic residues" evidence="1">
    <location>
        <begin position="30"/>
        <end position="44"/>
    </location>
</feature>
<proteinExistence type="predicted"/>
<feature type="region of interest" description="Disordered" evidence="1">
    <location>
        <begin position="18"/>
        <end position="48"/>
    </location>
</feature>
<evidence type="ECO:0000313" key="2">
    <source>
        <dbReference type="EMBL" id="KAB1206424.1"/>
    </source>
</evidence>
<dbReference type="OrthoDB" id="1745817at2759"/>
<gene>
    <name evidence="2" type="ORF">CJ030_MR7G000120</name>
</gene>
<comment type="caution">
    <text evidence="2">The sequence shown here is derived from an EMBL/GenBank/DDBJ whole genome shotgun (WGS) entry which is preliminary data.</text>
</comment>
<keyword evidence="3" id="KW-1185">Reference proteome</keyword>
<evidence type="ECO:0000256" key="1">
    <source>
        <dbReference type="SAM" id="MobiDB-lite"/>
    </source>
</evidence>
<dbReference type="EMBL" id="RXIC02000025">
    <property type="protein sequence ID" value="KAB1206424.1"/>
    <property type="molecule type" value="Genomic_DNA"/>
</dbReference>
<dbReference type="AlphaFoldDB" id="A0A6A1V161"/>
<sequence length="214" mass="25174">MIPLSRHDVDPLLHVTDETETQRRATSISDSDDELCDDSEDSDSFEDHMTSSWQLEENVYMPIQVLDLLVLAISLGLEQLRLLQMEQMKIYHLLHLSTRVTPRRVVVRDDFNLDYDRPEDRNTVMSTMNTAYMTHQNRMHQYYALFPTKEEALEHPYPNMKEKECASICELFSIEEFQEKIEALQLQHESEGRSFTEVEIFTEVLGRKRVMSLV</sequence>
<protein>
    <submittedName>
        <fullName evidence="2">Uncharacterized protein</fullName>
    </submittedName>
</protein>